<dbReference type="GO" id="GO:0005829">
    <property type="term" value="C:cytosol"/>
    <property type="evidence" value="ECO:0007669"/>
    <property type="project" value="TreeGrafter"/>
</dbReference>
<evidence type="ECO:0000313" key="6">
    <source>
        <dbReference type="EMBL" id="KAK7382040.1"/>
    </source>
</evidence>
<dbReference type="GO" id="GO:0005524">
    <property type="term" value="F:ATP binding"/>
    <property type="evidence" value="ECO:0007669"/>
    <property type="project" value="UniProtKB-KW"/>
</dbReference>
<dbReference type="SUPFAM" id="SSF52047">
    <property type="entry name" value="RNI-like"/>
    <property type="match status" value="1"/>
</dbReference>
<accession>A0AAN9RMB1</accession>
<evidence type="ECO:0000256" key="3">
    <source>
        <dbReference type="SAM" id="MobiDB-lite"/>
    </source>
</evidence>
<dbReference type="Gene3D" id="1.20.1440.340">
    <property type="match status" value="1"/>
</dbReference>
<name>A0AAN9RMB1_PHACN</name>
<dbReference type="Gene3D" id="3.30.230.10">
    <property type="match status" value="1"/>
</dbReference>
<dbReference type="Proteomes" id="UP001374584">
    <property type="component" value="Unassembled WGS sequence"/>
</dbReference>
<protein>
    <recommendedName>
        <fullName evidence="8">GHMP kinase C-terminal domain-containing protein</fullName>
    </recommendedName>
</protein>
<feature type="domain" description="GHMP kinase C-terminal" evidence="4">
    <location>
        <begin position="319"/>
        <end position="376"/>
    </location>
</feature>
<dbReference type="SUPFAM" id="SSF54211">
    <property type="entry name" value="Ribosomal protein S5 domain 2-like"/>
    <property type="match status" value="1"/>
</dbReference>
<dbReference type="InterPro" id="IPR013750">
    <property type="entry name" value="GHMP_kinase_C_dom"/>
</dbReference>
<dbReference type="AlphaFoldDB" id="A0AAN9RMB1"/>
<feature type="region of interest" description="Disordered" evidence="3">
    <location>
        <begin position="993"/>
        <end position="1025"/>
    </location>
</feature>
<dbReference type="GO" id="GO:0006012">
    <property type="term" value="P:galactose metabolic process"/>
    <property type="evidence" value="ECO:0007669"/>
    <property type="project" value="TreeGrafter"/>
</dbReference>
<reference evidence="6 7" key="1">
    <citation type="submission" date="2024-01" db="EMBL/GenBank/DDBJ databases">
        <title>The genomes of 5 underutilized Papilionoideae crops provide insights into root nodulation and disease resistanc.</title>
        <authorList>
            <person name="Jiang F."/>
        </authorList>
    </citation>
    <scope>NUCLEOTIDE SEQUENCE [LARGE SCALE GENOMIC DNA]</scope>
    <source>
        <strain evidence="6">JINMINGXINNONG_FW02</strain>
        <tissue evidence="6">Leaves</tissue>
    </source>
</reference>
<evidence type="ECO:0000313" key="7">
    <source>
        <dbReference type="Proteomes" id="UP001374584"/>
    </source>
</evidence>
<dbReference type="EMBL" id="JAYMYR010000001">
    <property type="protein sequence ID" value="KAK7382040.1"/>
    <property type="molecule type" value="Genomic_DNA"/>
</dbReference>
<dbReference type="InterPro" id="IPR020568">
    <property type="entry name" value="Ribosomal_Su5_D2-typ_SF"/>
</dbReference>
<dbReference type="PANTHER" id="PTHR10457:SF7">
    <property type="entry name" value="GALACTOKINASE-RELATED"/>
    <property type="match status" value="1"/>
</dbReference>
<evidence type="ECO:0008006" key="8">
    <source>
        <dbReference type="Google" id="ProtNLM"/>
    </source>
</evidence>
<dbReference type="InterPro" id="IPR057135">
    <property type="entry name" value="At4g27190-like_LRR"/>
</dbReference>
<evidence type="ECO:0000259" key="4">
    <source>
        <dbReference type="Pfam" id="PF08544"/>
    </source>
</evidence>
<evidence type="ECO:0000259" key="5">
    <source>
        <dbReference type="Pfam" id="PF23247"/>
    </source>
</evidence>
<evidence type="ECO:0000256" key="1">
    <source>
        <dbReference type="ARBA" id="ARBA00022741"/>
    </source>
</evidence>
<dbReference type="InterPro" id="IPR036554">
    <property type="entry name" value="GHMP_kinase_C_sf"/>
</dbReference>
<comment type="caution">
    <text evidence="6">The sequence shown here is derived from an EMBL/GenBank/DDBJ whole genome shotgun (WGS) entry which is preliminary data.</text>
</comment>
<dbReference type="GO" id="GO:0004335">
    <property type="term" value="F:galactokinase activity"/>
    <property type="evidence" value="ECO:0007669"/>
    <property type="project" value="TreeGrafter"/>
</dbReference>
<sequence>MAKHEELPIPIYNNLEFVYGGGSALEEAQLRFDHLKSKFFEVFSHHPQVFARSPCYSVLPMAIRQDTIVAIQKNEAEKVLRIANVNGDKYSICTYPADPLQEIDLKNHKWGHYFICGKSVTLLFNSVLIDIAISVGTKAISVMAKTGFAELIDFNPIRATDVQLPTGGSFVIAHSLAESQKAVTAATNYNNRVLECRLASIVLAIKLGMDPKEAISKVSTLSDVEGLCVSFAGIHNSSDPVYAVKEYLKEEPYTAEEIEEVTGEKLTSFLSNNAAYLEVLKVAKQYKLHQRAAHVYSEAKRVHAFTDVVSSNLSDEDKLKRLGDLMNESHHSCSVLYECSCPELEELVNICRNNGALGAMLTGAGWGGCAVALVKENIVPQFILNFQYSVSVLRFGTEASKRKSELKHQLLNEEREAFKGEKKWKKEWLMVMIHRSKARIERNLLDKLKALTLLFPIECDEFPNYGFLQQLPNVNKLVVCSSSFEFIFCLQRPDNSEHLLQLKELRLESLGELVSIGLQNSWTEPFVKNLETFEVISCSRVENLVSCRVSFSNLICLKVESCKRLSYLFTSSTAQSLAQLKRMEIRECESIEEIVSKEKGEESDEDEIMFPQLNCLNLDSLSKFRRFYKGNLSFPLLEELSVRDCHEMETLCEGTVKTDKLSQVTIDGEDIPLKSDLNFTMRKEFIKKISELKQIDLKSRPGLQEIWYDSLHIPDFCFSNLAILTVDECQFLSDAVLPFHLLPLLPKLEILKVQNCDFVKTIFDVKCTKDTLVPLKKLVLSKLPNLENVWNGDPHGILRMQHLKEVHVKECKGLSSVFPASVAKYLMKLEDLVVKDCEGLMTIVAEECVEDEEIIFERLQVLHLKRLKELRCFYAGNFTLTFSSLKEVHVIKCSSMKTFSAVNKINHLTKWYSAEYLKPRLESDLNFAVRRISEEEMCLYGFTLSSIEPTTSIFVIPTVLTPCLAFSRARSTADSGFHFSFHVHDTFIQCPSTIPRPSRPPSSPSATPSPISPPRRPTTTTSIPPSLRCLRPSPLPLSQSTLVHTALKGLVAEFSKAVETLSVYNNGSKVLIHVNCKSLYSSQKNEP</sequence>
<dbReference type="InterPro" id="IPR014721">
    <property type="entry name" value="Ribsml_uS5_D2-typ_fold_subgr"/>
</dbReference>
<feature type="domain" description="Disease resistance protein At4g27190-like leucine-rich repeats" evidence="5">
    <location>
        <begin position="550"/>
        <end position="658"/>
    </location>
</feature>
<keyword evidence="1" id="KW-0547">Nucleotide-binding</keyword>
<keyword evidence="2" id="KW-0067">ATP-binding</keyword>
<proteinExistence type="predicted"/>
<evidence type="ECO:0000256" key="2">
    <source>
        <dbReference type="ARBA" id="ARBA00022840"/>
    </source>
</evidence>
<dbReference type="Gene3D" id="3.30.70.3170">
    <property type="match status" value="1"/>
</dbReference>
<dbReference type="PANTHER" id="PTHR10457">
    <property type="entry name" value="MEVALONATE KINASE/GALACTOKINASE"/>
    <property type="match status" value="1"/>
</dbReference>
<dbReference type="Pfam" id="PF23247">
    <property type="entry name" value="LRR_RPS2"/>
    <property type="match status" value="2"/>
</dbReference>
<organism evidence="6 7">
    <name type="scientific">Phaseolus coccineus</name>
    <name type="common">Scarlet runner bean</name>
    <name type="synonym">Phaseolus multiflorus</name>
    <dbReference type="NCBI Taxonomy" id="3886"/>
    <lineage>
        <taxon>Eukaryota</taxon>
        <taxon>Viridiplantae</taxon>
        <taxon>Streptophyta</taxon>
        <taxon>Embryophyta</taxon>
        <taxon>Tracheophyta</taxon>
        <taxon>Spermatophyta</taxon>
        <taxon>Magnoliopsida</taxon>
        <taxon>eudicotyledons</taxon>
        <taxon>Gunneridae</taxon>
        <taxon>Pentapetalae</taxon>
        <taxon>rosids</taxon>
        <taxon>fabids</taxon>
        <taxon>Fabales</taxon>
        <taxon>Fabaceae</taxon>
        <taxon>Papilionoideae</taxon>
        <taxon>50 kb inversion clade</taxon>
        <taxon>NPAAA clade</taxon>
        <taxon>indigoferoid/millettioid clade</taxon>
        <taxon>Phaseoleae</taxon>
        <taxon>Phaseolus</taxon>
    </lineage>
</organism>
<dbReference type="FunFam" id="1.20.1440.340:FF:000002">
    <property type="entry name" value="Galactokinase"/>
    <property type="match status" value="1"/>
</dbReference>
<dbReference type="Gene3D" id="3.80.10.10">
    <property type="entry name" value="Ribonuclease Inhibitor"/>
    <property type="match status" value="1"/>
</dbReference>
<gene>
    <name evidence="6" type="ORF">VNO80_00693</name>
</gene>
<keyword evidence="7" id="KW-1185">Reference proteome</keyword>
<dbReference type="SUPFAM" id="SSF55060">
    <property type="entry name" value="GHMP Kinase, C-terminal domain"/>
    <property type="match status" value="1"/>
</dbReference>
<feature type="domain" description="Disease resistance protein At4g27190-like leucine-rich repeats" evidence="5">
    <location>
        <begin position="692"/>
        <end position="838"/>
    </location>
</feature>
<dbReference type="Pfam" id="PF08544">
    <property type="entry name" value="GHMP_kinases_C"/>
    <property type="match status" value="1"/>
</dbReference>
<dbReference type="InterPro" id="IPR032675">
    <property type="entry name" value="LRR_dom_sf"/>
</dbReference>